<dbReference type="EMBL" id="JJMM01000026">
    <property type="protein sequence ID" value="KDR94201.1"/>
    <property type="molecule type" value="Genomic_DNA"/>
</dbReference>
<dbReference type="GO" id="GO:0004450">
    <property type="term" value="F:isocitrate dehydrogenase (NADP+) activity"/>
    <property type="evidence" value="ECO:0007669"/>
    <property type="project" value="UniProtKB-EC"/>
</dbReference>
<dbReference type="Gene3D" id="3.40.718.10">
    <property type="entry name" value="Isopropylmalate Dehydrogenase"/>
    <property type="match status" value="1"/>
</dbReference>
<dbReference type="GO" id="GO:0006099">
    <property type="term" value="P:tricarboxylic acid cycle"/>
    <property type="evidence" value="ECO:0007669"/>
    <property type="project" value="InterPro"/>
</dbReference>
<comment type="caution">
    <text evidence="10">The sequence shown here is derived from an EMBL/GenBank/DDBJ whole genome shotgun (WGS) entry which is preliminary data.</text>
</comment>
<reference evidence="10 11" key="1">
    <citation type="submission" date="2014-03" db="EMBL/GenBank/DDBJ databases">
        <title>Genome sequence of Clostridium litorale W6, DSM 5388.</title>
        <authorList>
            <person name="Poehlein A."/>
            <person name="Jagirdar A."/>
            <person name="Khonsari B."/>
            <person name="Chibani C.M."/>
            <person name="Gutierrez Gutierrez D.A."/>
            <person name="Davydova E."/>
            <person name="Alghaithi H.S."/>
            <person name="Nair K.P."/>
            <person name="Dhamotharan K."/>
            <person name="Chandran L."/>
            <person name="G W."/>
            <person name="Daniel R."/>
        </authorList>
    </citation>
    <scope>NUCLEOTIDE SEQUENCE [LARGE SCALE GENOMIC DNA]</scope>
    <source>
        <strain evidence="10 11">W6</strain>
    </source>
</reference>
<feature type="domain" description="Isopropylmalate dehydrogenase-like" evidence="9">
    <location>
        <begin position="3"/>
        <end position="327"/>
    </location>
</feature>
<dbReference type="InterPro" id="IPR019818">
    <property type="entry name" value="IsoCit/isopropylmalate_DH_CS"/>
</dbReference>
<keyword evidence="6" id="KW-0809">Transit peptide</keyword>
<keyword evidence="11" id="KW-1185">Reference proteome</keyword>
<evidence type="ECO:0000256" key="5">
    <source>
        <dbReference type="ARBA" id="ARBA00022842"/>
    </source>
</evidence>
<dbReference type="eggNOG" id="COG0473">
    <property type="taxonomic scope" value="Bacteria"/>
</dbReference>
<dbReference type="Proteomes" id="UP000027946">
    <property type="component" value="Unassembled WGS sequence"/>
</dbReference>
<evidence type="ECO:0000256" key="8">
    <source>
        <dbReference type="ARBA" id="ARBA00023027"/>
    </source>
</evidence>
<dbReference type="EC" id="1.1.1.42" evidence="10"/>
<dbReference type="AlphaFoldDB" id="A0A069RAZ8"/>
<dbReference type="FunFam" id="3.40.718.10:FF:000014">
    <property type="entry name" value="Isocitrate dehydrogenase (NAD(+))"/>
    <property type="match status" value="1"/>
</dbReference>
<dbReference type="PANTHER" id="PTHR11835">
    <property type="entry name" value="DECARBOXYLATING DEHYDROGENASES-ISOCITRATE, ISOPROPYLMALATE, TARTRATE"/>
    <property type="match status" value="1"/>
</dbReference>
<evidence type="ECO:0000256" key="4">
    <source>
        <dbReference type="ARBA" id="ARBA00022723"/>
    </source>
</evidence>
<evidence type="ECO:0000256" key="3">
    <source>
        <dbReference type="ARBA" id="ARBA00007769"/>
    </source>
</evidence>
<keyword evidence="4" id="KW-0479">Metal-binding</keyword>
<dbReference type="InterPro" id="IPR024084">
    <property type="entry name" value="IsoPropMal-DH-like_dom"/>
</dbReference>
<dbReference type="STRING" id="1121324.CLIT_23c04740"/>
<evidence type="ECO:0000313" key="11">
    <source>
        <dbReference type="Proteomes" id="UP000027946"/>
    </source>
</evidence>
<evidence type="ECO:0000256" key="7">
    <source>
        <dbReference type="ARBA" id="ARBA00023002"/>
    </source>
</evidence>
<gene>
    <name evidence="10" type="primary">icd</name>
    <name evidence="10" type="ORF">CLIT_23c04740</name>
</gene>
<keyword evidence="5" id="KW-0460">Magnesium</keyword>
<comment type="similarity">
    <text evidence="3">Belongs to the isocitrate and isopropylmalate dehydrogenases family.</text>
</comment>
<dbReference type="PANTHER" id="PTHR11835:SF34">
    <property type="entry name" value="ISOCITRATE DEHYDROGENASE [NAD] SUBUNIT ALPHA, MITOCHONDRIAL"/>
    <property type="match status" value="1"/>
</dbReference>
<dbReference type="PROSITE" id="PS00470">
    <property type="entry name" value="IDH_IMDH"/>
    <property type="match status" value="1"/>
</dbReference>
<dbReference type="RefSeq" id="WP_038268192.1">
    <property type="nucleotide sequence ID" value="NZ_FSRH01000003.1"/>
</dbReference>
<accession>A0A069RAZ8</accession>
<dbReference type="SUPFAM" id="SSF53659">
    <property type="entry name" value="Isocitrate/Isopropylmalate dehydrogenase-like"/>
    <property type="match status" value="1"/>
</dbReference>
<organism evidence="10 11">
    <name type="scientific">Peptoclostridium litorale DSM 5388</name>
    <dbReference type="NCBI Taxonomy" id="1121324"/>
    <lineage>
        <taxon>Bacteria</taxon>
        <taxon>Bacillati</taxon>
        <taxon>Bacillota</taxon>
        <taxon>Clostridia</taxon>
        <taxon>Peptostreptococcales</taxon>
        <taxon>Peptoclostridiaceae</taxon>
        <taxon>Peptoclostridium</taxon>
    </lineage>
</organism>
<evidence type="ECO:0000256" key="1">
    <source>
        <dbReference type="ARBA" id="ARBA00001936"/>
    </source>
</evidence>
<comment type="cofactor">
    <cofactor evidence="2">
        <name>Mg(2+)</name>
        <dbReference type="ChEBI" id="CHEBI:18420"/>
    </cofactor>
</comment>
<evidence type="ECO:0000256" key="2">
    <source>
        <dbReference type="ARBA" id="ARBA00001946"/>
    </source>
</evidence>
<dbReference type="GO" id="GO:0000287">
    <property type="term" value="F:magnesium ion binding"/>
    <property type="evidence" value="ECO:0007669"/>
    <property type="project" value="InterPro"/>
</dbReference>
<dbReference type="Pfam" id="PF00180">
    <property type="entry name" value="Iso_dh"/>
    <property type="match status" value="1"/>
</dbReference>
<comment type="cofactor">
    <cofactor evidence="1">
        <name>Mn(2+)</name>
        <dbReference type="ChEBI" id="CHEBI:29035"/>
    </cofactor>
</comment>
<dbReference type="OrthoDB" id="9806254at2"/>
<keyword evidence="8" id="KW-0520">NAD</keyword>
<sequence>MVKVTLIPGDGIGPEVAYATRDVIDATGAQIEWEEVNAGETVYKEKGTFIPDELIESINKNRIAFKGPITTPVGKGFKSINVTLRQKYKTYANVRPVKSIPGVKSPFNNIDLVIMRENTEDLYAGIEHEVTEGVTEAIKVITEEASTKIAEFAFKYAIENGRKKVTAVHKANIMKITDGLFIRCARKVAEKYPQIEYEEVIVDNMCMQLVMYPEKYDVLVLPNLYGDIVSDLCAGLVGGLGLVPGANIGDDIGIFEAVHGSAPDIAGQNLANPIACILSGAMLLDYIGEKEKAQMVRKAVWAVMEEGKVKTRDLGGTASTKEITAEICRQISLQK</sequence>
<protein>
    <submittedName>
        <fullName evidence="10">Isocitrate dehydrogenase</fullName>
        <ecNumber evidence="10">1.1.1.42</ecNumber>
    </submittedName>
</protein>
<name>A0A069RAZ8_PEPLI</name>
<dbReference type="NCBIfam" id="TIGR00175">
    <property type="entry name" value="mito_nad_idh"/>
    <property type="match status" value="1"/>
</dbReference>
<dbReference type="GO" id="GO:0051287">
    <property type="term" value="F:NAD binding"/>
    <property type="evidence" value="ECO:0007669"/>
    <property type="project" value="InterPro"/>
</dbReference>
<evidence type="ECO:0000313" key="10">
    <source>
        <dbReference type="EMBL" id="KDR94201.1"/>
    </source>
</evidence>
<dbReference type="InterPro" id="IPR004434">
    <property type="entry name" value="Isocitrate_DH_NAD"/>
</dbReference>
<dbReference type="GO" id="GO:0006102">
    <property type="term" value="P:isocitrate metabolic process"/>
    <property type="evidence" value="ECO:0007669"/>
    <property type="project" value="TreeGrafter"/>
</dbReference>
<dbReference type="GO" id="GO:0004449">
    <property type="term" value="F:isocitrate dehydrogenase (NAD+) activity"/>
    <property type="evidence" value="ECO:0007669"/>
    <property type="project" value="TreeGrafter"/>
</dbReference>
<evidence type="ECO:0000256" key="6">
    <source>
        <dbReference type="ARBA" id="ARBA00022946"/>
    </source>
</evidence>
<proteinExistence type="inferred from homology"/>
<keyword evidence="7 10" id="KW-0560">Oxidoreductase</keyword>
<evidence type="ECO:0000259" key="9">
    <source>
        <dbReference type="SMART" id="SM01329"/>
    </source>
</evidence>
<dbReference type="SMART" id="SM01329">
    <property type="entry name" value="Iso_dh"/>
    <property type="match status" value="1"/>
</dbReference>